<dbReference type="OrthoDB" id="8946670at2759"/>
<feature type="region of interest" description="Disordered" evidence="1">
    <location>
        <begin position="457"/>
        <end position="513"/>
    </location>
</feature>
<sequence length="535" mass="54335">MKGYGRPNYGAGPGAGMGMGMGMGMGVPQLARNQAYGGNGYGAQPMGGYNGGHGRAGLGLGPRYGNGGTKGPKPGYGAAAGLPNGQGAKPNGYGGMPNTKGPKSAGASHEKGLKGGVPPLEEVVAPPEAEPQGPAPGSPEPTSGILVMVTRDKYPKLSPKGKNYKQTPVIIETTPEPVPPILLGQSPTPASEPTPEPAATGPKGKGPKTAPSGPAPEDPQTHPAAEQEPVPPQGFGQGAYLGAGYRNSYGGNGNGYGAGVQPDYARMGAEKSNNKYGIGGLQFGGQPPSTEGKYGYAGSPYGPAGDAKSSRKYGGAGAGMGADPAPAQYGMAGSPYQHEPLGQHGKLPGRYGAGEVPYAPQTLGFRTEANPFEQYGMVHWVRVVTVTVSPETDAAASPYDPQPVEPDSAVVSYNPTASPAPAFPSATAALPAEAIAPDAVPEGGVEDLHEAAVEDLAEAGGEDRPEAGGEELPEAGGEDLPDPALDFGPPAESQGAAQAPEHPEELLHQQQQLPRQIHIQQHLKLHFHPQGKLML</sequence>
<reference evidence="2 3" key="1">
    <citation type="submission" date="2019-03" db="EMBL/GenBank/DDBJ databases">
        <title>First draft genome of Liparis tanakae, snailfish: a comprehensive survey of snailfish specific genes.</title>
        <authorList>
            <person name="Kim W."/>
            <person name="Song I."/>
            <person name="Jeong J.-H."/>
            <person name="Kim D."/>
            <person name="Kim S."/>
            <person name="Ryu S."/>
            <person name="Song J.Y."/>
            <person name="Lee S.K."/>
        </authorList>
    </citation>
    <scope>NUCLEOTIDE SEQUENCE [LARGE SCALE GENOMIC DNA]</scope>
    <source>
        <tissue evidence="2">Muscle</tissue>
    </source>
</reference>
<comment type="caution">
    <text evidence="2">The sequence shown here is derived from an EMBL/GenBank/DDBJ whole genome shotgun (WGS) entry which is preliminary data.</text>
</comment>
<dbReference type="AlphaFoldDB" id="A0A4Z2GFL3"/>
<evidence type="ECO:0000313" key="2">
    <source>
        <dbReference type="EMBL" id="TNN51683.1"/>
    </source>
</evidence>
<feature type="compositionally biased region" description="Acidic residues" evidence="1">
    <location>
        <begin position="468"/>
        <end position="481"/>
    </location>
</feature>
<feature type="region of interest" description="Disordered" evidence="1">
    <location>
        <begin position="174"/>
        <end position="239"/>
    </location>
</feature>
<protein>
    <submittedName>
        <fullName evidence="2">Uncharacterized protein</fullName>
    </submittedName>
</protein>
<organism evidence="2 3">
    <name type="scientific">Liparis tanakae</name>
    <name type="common">Tanaka's snailfish</name>
    <dbReference type="NCBI Taxonomy" id="230148"/>
    <lineage>
        <taxon>Eukaryota</taxon>
        <taxon>Metazoa</taxon>
        <taxon>Chordata</taxon>
        <taxon>Craniata</taxon>
        <taxon>Vertebrata</taxon>
        <taxon>Euteleostomi</taxon>
        <taxon>Actinopterygii</taxon>
        <taxon>Neopterygii</taxon>
        <taxon>Teleostei</taxon>
        <taxon>Neoteleostei</taxon>
        <taxon>Acanthomorphata</taxon>
        <taxon>Eupercaria</taxon>
        <taxon>Perciformes</taxon>
        <taxon>Cottioidei</taxon>
        <taxon>Cottales</taxon>
        <taxon>Liparidae</taxon>
        <taxon>Liparis</taxon>
    </lineage>
</organism>
<feature type="compositionally biased region" description="Low complexity" evidence="1">
    <location>
        <begin position="71"/>
        <end position="81"/>
    </location>
</feature>
<feature type="compositionally biased region" description="Gly residues" evidence="1">
    <location>
        <begin position="60"/>
        <end position="70"/>
    </location>
</feature>
<dbReference type="EMBL" id="SRLO01000573">
    <property type="protein sequence ID" value="TNN51683.1"/>
    <property type="molecule type" value="Genomic_DNA"/>
</dbReference>
<dbReference type="Proteomes" id="UP000314294">
    <property type="component" value="Unassembled WGS sequence"/>
</dbReference>
<evidence type="ECO:0000256" key="1">
    <source>
        <dbReference type="SAM" id="MobiDB-lite"/>
    </source>
</evidence>
<evidence type="ECO:0000313" key="3">
    <source>
        <dbReference type="Proteomes" id="UP000314294"/>
    </source>
</evidence>
<accession>A0A4Z2GFL3</accession>
<keyword evidence="3" id="KW-1185">Reference proteome</keyword>
<feature type="compositionally biased region" description="Low complexity" evidence="1">
    <location>
        <begin position="116"/>
        <end position="132"/>
    </location>
</feature>
<name>A0A4Z2GFL3_9TELE</name>
<feature type="region of interest" description="Disordered" evidence="1">
    <location>
        <begin position="60"/>
        <end position="144"/>
    </location>
</feature>
<gene>
    <name evidence="2" type="ORF">EYF80_038095</name>
</gene>
<proteinExistence type="predicted"/>